<evidence type="ECO:0000256" key="2">
    <source>
        <dbReference type="ARBA" id="ARBA00022670"/>
    </source>
</evidence>
<evidence type="ECO:0000259" key="7">
    <source>
        <dbReference type="Pfam" id="PF02897"/>
    </source>
</evidence>
<accession>A0A2T3NQJ8</accession>
<dbReference type="EMBL" id="PYMA01000010">
    <property type="protein sequence ID" value="PSW18554.1"/>
    <property type="molecule type" value="Genomic_DNA"/>
</dbReference>
<evidence type="ECO:0000256" key="5">
    <source>
        <dbReference type="SAM" id="SignalP"/>
    </source>
</evidence>
<organism evidence="8 9">
    <name type="scientific">Photobacterium sanctipauli</name>
    <dbReference type="NCBI Taxonomy" id="1342794"/>
    <lineage>
        <taxon>Bacteria</taxon>
        <taxon>Pseudomonadati</taxon>
        <taxon>Pseudomonadota</taxon>
        <taxon>Gammaproteobacteria</taxon>
        <taxon>Vibrionales</taxon>
        <taxon>Vibrionaceae</taxon>
        <taxon>Photobacterium</taxon>
    </lineage>
</organism>
<feature type="chain" id="PRO_5015728341" evidence="5">
    <location>
        <begin position="27"/>
        <end position="684"/>
    </location>
</feature>
<dbReference type="Gene3D" id="3.40.50.1820">
    <property type="entry name" value="alpha/beta hydrolase"/>
    <property type="match status" value="1"/>
</dbReference>
<dbReference type="PRINTS" id="PR00862">
    <property type="entry name" value="PROLIGOPTASE"/>
</dbReference>
<keyword evidence="9" id="KW-1185">Reference proteome</keyword>
<reference evidence="8 9" key="1">
    <citation type="submission" date="2018-01" db="EMBL/GenBank/DDBJ databases">
        <title>Whole genome sequencing of Histamine producing bacteria.</title>
        <authorList>
            <person name="Butler K."/>
        </authorList>
    </citation>
    <scope>NUCLEOTIDE SEQUENCE [LARGE SCALE GENOMIC DNA]</scope>
    <source>
        <strain evidence="8 9">DSM 100436</strain>
    </source>
</reference>
<dbReference type="GO" id="GO:0004252">
    <property type="term" value="F:serine-type endopeptidase activity"/>
    <property type="evidence" value="ECO:0007669"/>
    <property type="project" value="InterPro"/>
</dbReference>
<dbReference type="OrthoDB" id="9801421at2"/>
<feature type="domain" description="Peptidase S9A N-terminal" evidence="7">
    <location>
        <begin position="32"/>
        <end position="400"/>
    </location>
</feature>
<comment type="caution">
    <text evidence="8">The sequence shown here is derived from an EMBL/GenBank/DDBJ whole genome shotgun (WGS) entry which is preliminary data.</text>
</comment>
<protein>
    <submittedName>
        <fullName evidence="8">S9 family peptidase</fullName>
    </submittedName>
</protein>
<dbReference type="SUPFAM" id="SSF53474">
    <property type="entry name" value="alpha/beta-Hydrolases"/>
    <property type="match status" value="1"/>
</dbReference>
<comment type="similarity">
    <text evidence="1">Belongs to the peptidase S9A family.</text>
</comment>
<evidence type="ECO:0000259" key="6">
    <source>
        <dbReference type="Pfam" id="PF00326"/>
    </source>
</evidence>
<evidence type="ECO:0000256" key="1">
    <source>
        <dbReference type="ARBA" id="ARBA00005228"/>
    </source>
</evidence>
<dbReference type="PANTHER" id="PTHR11757:SF19">
    <property type="entry name" value="PROLYL ENDOPEPTIDASE-LIKE"/>
    <property type="match status" value="1"/>
</dbReference>
<dbReference type="SUPFAM" id="SSF50993">
    <property type="entry name" value="Peptidase/esterase 'gauge' domain"/>
    <property type="match status" value="1"/>
</dbReference>
<name>A0A2T3NQJ8_9GAMM</name>
<evidence type="ECO:0000256" key="4">
    <source>
        <dbReference type="ARBA" id="ARBA00022825"/>
    </source>
</evidence>
<keyword evidence="2" id="KW-0645">Protease</keyword>
<dbReference type="RefSeq" id="WP_081878887.1">
    <property type="nucleotide sequence ID" value="NZ_JGVO01000231.1"/>
</dbReference>
<dbReference type="InterPro" id="IPR001375">
    <property type="entry name" value="Peptidase_S9_cat"/>
</dbReference>
<dbReference type="GO" id="GO:0006508">
    <property type="term" value="P:proteolysis"/>
    <property type="evidence" value="ECO:0007669"/>
    <property type="project" value="UniProtKB-KW"/>
</dbReference>
<dbReference type="InterPro" id="IPR002470">
    <property type="entry name" value="Peptidase_S9A"/>
</dbReference>
<evidence type="ECO:0000256" key="3">
    <source>
        <dbReference type="ARBA" id="ARBA00022801"/>
    </source>
</evidence>
<dbReference type="InterPro" id="IPR029058">
    <property type="entry name" value="AB_hydrolase_fold"/>
</dbReference>
<keyword evidence="5" id="KW-0732">Signal</keyword>
<feature type="signal peptide" evidence="5">
    <location>
        <begin position="1"/>
        <end position="26"/>
    </location>
</feature>
<dbReference type="Pfam" id="PF02897">
    <property type="entry name" value="Peptidase_S9_N"/>
    <property type="match status" value="1"/>
</dbReference>
<dbReference type="Proteomes" id="UP000241771">
    <property type="component" value="Unassembled WGS sequence"/>
</dbReference>
<dbReference type="Gene3D" id="2.130.10.120">
    <property type="entry name" value="Prolyl oligopeptidase, N-terminal domain"/>
    <property type="match status" value="1"/>
</dbReference>
<gene>
    <name evidence="8" type="ORF">C9I98_15895</name>
</gene>
<dbReference type="InterPro" id="IPR051543">
    <property type="entry name" value="Serine_Peptidase_S9A"/>
</dbReference>
<proteinExistence type="inferred from homology"/>
<dbReference type="PANTHER" id="PTHR11757">
    <property type="entry name" value="PROTEASE FAMILY S9A OLIGOPEPTIDASE"/>
    <property type="match status" value="1"/>
</dbReference>
<dbReference type="AlphaFoldDB" id="A0A2T3NQJ8"/>
<keyword evidence="4" id="KW-0720">Serine protease</keyword>
<evidence type="ECO:0000313" key="9">
    <source>
        <dbReference type="Proteomes" id="UP000241771"/>
    </source>
</evidence>
<dbReference type="Pfam" id="PF00326">
    <property type="entry name" value="Peptidase_S9"/>
    <property type="match status" value="1"/>
</dbReference>
<evidence type="ECO:0000313" key="8">
    <source>
        <dbReference type="EMBL" id="PSW18554.1"/>
    </source>
</evidence>
<sequence length="684" mass="77456">MKLERLSLVLCGCSLLMGGVNAFAQAAEEQNKYQWLRDDSRQSARVIAFLQHENKRSHDNLALQAPLEEELAAEWRSRQRIASQNLWLRVGAFEYQLVNDGKQYGIARKPHDKVSAATIIDLGSRAEQSKYYNLGAWRVSPDHRYIALAEDRRGDRNYQISIFDTQEGTFFEKVLSNASTDLVWGADSQSLIWVENEAKTYRPYRAKQWFVSSRDSKVLFTEPSLDWLVSVYASASKRHAIIQSNNHNTSEQRILELSTGKQLGVIRPREDGIEYYADLRQDKVFISSNISGAFALYQTSVSRIPAPWTPIWQLDEGQHLKNWFLYPSHLVLEVATQQKSELVILDQALEVAHQHEITPPGGVAWLSSNGQSDENSVLIRSMSMAQPAKWLQFDLDDFSQSTLSQDSYTNFDPRLYRSVQIMVEHEGVSIPVSIAYRHDRLNAKSPVVLYGYGAYGTPMRPYFMPQIMSLLDRGMIYAIAHVRGGGFLGPDWYQQGRGVNKPNSILDFIAVAQQMKLYAQGDNRPVLAMGGSAGGTLVAAAINAQPQLFAAAVMQVPFVDVVATMSDPELPLTRQEYAEWGNPNVPEQLAIMRQYSPVDNIRHQSYPPMLVTGALHDSQVPYWEPARWVAKVRDFSLAKGPYLLLTDMDGGHLKDRRLARQQQIREYAFLIHQAETAEVFRPPQ</sequence>
<feature type="domain" description="Peptidase S9 prolyl oligopeptidase catalytic" evidence="6">
    <location>
        <begin position="463"/>
        <end position="673"/>
    </location>
</feature>
<keyword evidence="3" id="KW-0378">Hydrolase</keyword>
<dbReference type="InterPro" id="IPR023302">
    <property type="entry name" value="Pept_S9A_N"/>
</dbReference>